<reference evidence="5" key="1">
    <citation type="journal article" date="2019" name="Int. J. Syst. Evol. Microbiol.">
        <title>The Global Catalogue of Microorganisms (GCM) 10K type strain sequencing project: providing services to taxonomists for standard genome sequencing and annotation.</title>
        <authorList>
            <consortium name="The Broad Institute Genomics Platform"/>
            <consortium name="The Broad Institute Genome Sequencing Center for Infectious Disease"/>
            <person name="Wu L."/>
            <person name="Ma J."/>
        </authorList>
    </citation>
    <scope>NUCLEOTIDE SEQUENCE [LARGE SCALE GENOMIC DNA]</scope>
    <source>
        <strain evidence="5">JCM 31696</strain>
    </source>
</reference>
<evidence type="ECO:0000256" key="3">
    <source>
        <dbReference type="ARBA" id="ARBA00022970"/>
    </source>
</evidence>
<dbReference type="InterPro" id="IPR052156">
    <property type="entry name" value="BCAA_Transport_ATP-bd_LivF"/>
</dbReference>
<proteinExistence type="inferred from homology"/>
<dbReference type="Gene3D" id="3.40.50.300">
    <property type="entry name" value="P-loop containing nucleotide triphosphate hydrolases"/>
    <property type="match status" value="1"/>
</dbReference>
<dbReference type="PANTHER" id="PTHR43820:SF2">
    <property type="entry name" value="ABC TRANSPORTER ATP-BINDING PROTEIN"/>
    <property type="match status" value="1"/>
</dbReference>
<evidence type="ECO:0008006" key="6">
    <source>
        <dbReference type="Google" id="ProtNLM"/>
    </source>
</evidence>
<dbReference type="InterPro" id="IPR027417">
    <property type="entry name" value="P-loop_NTPase"/>
</dbReference>
<evidence type="ECO:0000313" key="4">
    <source>
        <dbReference type="EMBL" id="MFD0852744.1"/>
    </source>
</evidence>
<comment type="similarity">
    <text evidence="1">Belongs to the ABC transporter superfamily.</text>
</comment>
<organism evidence="4 5">
    <name type="scientific">Actinomadura adrarensis</name>
    <dbReference type="NCBI Taxonomy" id="1819600"/>
    <lineage>
        <taxon>Bacteria</taxon>
        <taxon>Bacillati</taxon>
        <taxon>Actinomycetota</taxon>
        <taxon>Actinomycetes</taxon>
        <taxon>Streptosporangiales</taxon>
        <taxon>Thermomonosporaceae</taxon>
        <taxon>Actinomadura</taxon>
    </lineage>
</organism>
<keyword evidence="5" id="KW-1185">Reference proteome</keyword>
<feature type="non-terminal residue" evidence="4">
    <location>
        <position position="1"/>
    </location>
</feature>
<dbReference type="Proteomes" id="UP001597083">
    <property type="component" value="Unassembled WGS sequence"/>
</dbReference>
<keyword evidence="3" id="KW-0029">Amino-acid transport</keyword>
<keyword evidence="2" id="KW-0813">Transport</keyword>
<protein>
    <recommendedName>
        <fullName evidence="6">ABC transporter ATP-binding protein</fullName>
    </recommendedName>
</protein>
<evidence type="ECO:0000256" key="2">
    <source>
        <dbReference type="ARBA" id="ARBA00022448"/>
    </source>
</evidence>
<dbReference type="PANTHER" id="PTHR43820">
    <property type="entry name" value="HIGH-AFFINITY BRANCHED-CHAIN AMINO ACID TRANSPORT ATP-BINDING PROTEIN LIVF"/>
    <property type="match status" value="1"/>
</dbReference>
<sequence length="62" mass="6791">AELLEGLRGEGIAAVLVEQDLHLAFRLADEVAVMQKGRIVHRGSLSEFRADRDRAHKLLGVG</sequence>
<evidence type="ECO:0000313" key="5">
    <source>
        <dbReference type="Proteomes" id="UP001597083"/>
    </source>
</evidence>
<accession>A0ABW3CFN6</accession>
<dbReference type="SUPFAM" id="SSF52540">
    <property type="entry name" value="P-loop containing nucleoside triphosphate hydrolases"/>
    <property type="match status" value="1"/>
</dbReference>
<evidence type="ECO:0000256" key="1">
    <source>
        <dbReference type="ARBA" id="ARBA00005417"/>
    </source>
</evidence>
<comment type="caution">
    <text evidence="4">The sequence shown here is derived from an EMBL/GenBank/DDBJ whole genome shotgun (WGS) entry which is preliminary data.</text>
</comment>
<gene>
    <name evidence="4" type="ORF">ACFQ07_10940</name>
</gene>
<dbReference type="EMBL" id="JBHTIR010001596">
    <property type="protein sequence ID" value="MFD0852744.1"/>
    <property type="molecule type" value="Genomic_DNA"/>
</dbReference>
<name>A0ABW3CFN6_9ACTN</name>